<protein>
    <submittedName>
        <fullName evidence="3">LLM class flavin-dependent oxidoreductase</fullName>
    </submittedName>
</protein>
<keyword evidence="1" id="KW-0560">Oxidoreductase</keyword>
<name>A0A5N0DU47_9NOCA</name>
<dbReference type="InterPro" id="IPR050564">
    <property type="entry name" value="F420-G6PD/mer"/>
</dbReference>
<proteinExistence type="predicted"/>
<evidence type="ECO:0000313" key="3">
    <source>
        <dbReference type="EMBL" id="KAA8880627.1"/>
    </source>
</evidence>
<accession>A0A5N0DU47</accession>
<sequence length="362" mass="39594">MKFGLMMPSFHPAKASKSMLAAAESIGVDSVWAADHMLGPFPPAVWDRIPLSEFVADPDALFDPFALCAWAAATTDLPLGTCVTDSIRRAAPDVARTALTLQHLCRGGFNLGIGSGERENLTPFGYSFDKPVTTTEHFLRTLRHIIDSGTMPEGPGRFGYPTAIANGRPKIWLAGHRRRMLRLTGEYADGWLPFEVADPAEYHTMGTKVVEHAERAGRPAPERGLLVFAVLGRSRERLRELFDAHPMAKLLALWAVPPAVWRKHGLEYPGGSDIRTYIDVIPHEIALDDLESLLARTPFELLEEGLYLGNAEEVAPRLAQFAAAGCEHLIVMNFAGIVGGLQEAIGSTPELAALRRAALDWK</sequence>
<evidence type="ECO:0000313" key="4">
    <source>
        <dbReference type="Proteomes" id="UP000323876"/>
    </source>
</evidence>
<dbReference type="EMBL" id="VXLC01000032">
    <property type="protein sequence ID" value="KAA8880627.1"/>
    <property type="molecule type" value="Genomic_DNA"/>
</dbReference>
<dbReference type="CDD" id="cd01097">
    <property type="entry name" value="Tetrahydromethanopterin_reductase"/>
    <property type="match status" value="1"/>
</dbReference>
<dbReference type="Pfam" id="PF00296">
    <property type="entry name" value="Bac_luciferase"/>
    <property type="match status" value="1"/>
</dbReference>
<evidence type="ECO:0000259" key="2">
    <source>
        <dbReference type="Pfam" id="PF00296"/>
    </source>
</evidence>
<dbReference type="OrthoDB" id="9775082at2"/>
<gene>
    <name evidence="3" type="ORF">F3087_40635</name>
</gene>
<organism evidence="3 4">
    <name type="scientific">Nocardia colli</name>
    <dbReference type="NCBI Taxonomy" id="2545717"/>
    <lineage>
        <taxon>Bacteria</taxon>
        <taxon>Bacillati</taxon>
        <taxon>Actinomycetota</taxon>
        <taxon>Actinomycetes</taxon>
        <taxon>Mycobacteriales</taxon>
        <taxon>Nocardiaceae</taxon>
        <taxon>Nocardia</taxon>
    </lineage>
</organism>
<dbReference type="Gene3D" id="3.20.20.30">
    <property type="entry name" value="Luciferase-like domain"/>
    <property type="match status" value="1"/>
</dbReference>
<keyword evidence="4" id="KW-1185">Reference proteome</keyword>
<dbReference type="InterPro" id="IPR036661">
    <property type="entry name" value="Luciferase-like_sf"/>
</dbReference>
<dbReference type="PANTHER" id="PTHR43244:SF1">
    <property type="entry name" value="5,10-METHYLENETETRAHYDROMETHANOPTERIN REDUCTASE"/>
    <property type="match status" value="1"/>
</dbReference>
<dbReference type="PANTHER" id="PTHR43244">
    <property type="match status" value="1"/>
</dbReference>
<feature type="domain" description="Luciferase-like" evidence="2">
    <location>
        <begin position="1"/>
        <end position="327"/>
    </location>
</feature>
<evidence type="ECO:0000256" key="1">
    <source>
        <dbReference type="ARBA" id="ARBA00023002"/>
    </source>
</evidence>
<dbReference type="GO" id="GO:0016705">
    <property type="term" value="F:oxidoreductase activity, acting on paired donors, with incorporation or reduction of molecular oxygen"/>
    <property type="evidence" value="ECO:0007669"/>
    <property type="project" value="InterPro"/>
</dbReference>
<dbReference type="SUPFAM" id="SSF51679">
    <property type="entry name" value="Bacterial luciferase-like"/>
    <property type="match status" value="1"/>
</dbReference>
<comment type="caution">
    <text evidence="3">The sequence shown here is derived from an EMBL/GenBank/DDBJ whole genome shotgun (WGS) entry which is preliminary data.</text>
</comment>
<dbReference type="RefSeq" id="WP_150407504.1">
    <property type="nucleotide sequence ID" value="NZ_VXLC01000032.1"/>
</dbReference>
<dbReference type="InterPro" id="IPR011251">
    <property type="entry name" value="Luciferase-like_dom"/>
</dbReference>
<dbReference type="AlphaFoldDB" id="A0A5N0DU47"/>
<reference evidence="3 4" key="1">
    <citation type="submission" date="2019-09" db="EMBL/GenBank/DDBJ databases">
        <authorList>
            <person name="Wang X."/>
        </authorList>
    </citation>
    <scope>NUCLEOTIDE SEQUENCE [LARGE SCALE GENOMIC DNA]</scope>
    <source>
        <strain evidence="3 4">CICC 11023</strain>
    </source>
</reference>
<dbReference type="Proteomes" id="UP000323876">
    <property type="component" value="Unassembled WGS sequence"/>
</dbReference>